<dbReference type="Gene3D" id="2.60.40.150">
    <property type="entry name" value="C2 domain"/>
    <property type="match status" value="1"/>
</dbReference>
<gene>
    <name evidence="3" type="ORF">RJ640_027294</name>
</gene>
<dbReference type="SUPFAM" id="SSF49562">
    <property type="entry name" value="C2 domain (Calcium/lipid-binding domain, CaLB)"/>
    <property type="match status" value="1"/>
</dbReference>
<dbReference type="InterPro" id="IPR044750">
    <property type="entry name" value="C2_SRC2/BAP"/>
</dbReference>
<feature type="compositionally biased region" description="Basic residues" evidence="1">
    <location>
        <begin position="187"/>
        <end position="196"/>
    </location>
</feature>
<dbReference type="PANTHER" id="PTHR32246">
    <property type="entry name" value="INGRESSION PROTEIN FIC1"/>
    <property type="match status" value="1"/>
</dbReference>
<evidence type="ECO:0000313" key="3">
    <source>
        <dbReference type="EMBL" id="KAK2983969.1"/>
    </source>
</evidence>
<evidence type="ECO:0000259" key="2">
    <source>
        <dbReference type="PROSITE" id="PS50004"/>
    </source>
</evidence>
<evidence type="ECO:0000256" key="1">
    <source>
        <dbReference type="SAM" id="MobiDB-lite"/>
    </source>
</evidence>
<proteinExistence type="predicted"/>
<dbReference type="SMART" id="SM00239">
    <property type="entry name" value="C2"/>
    <property type="match status" value="1"/>
</dbReference>
<name>A0AA88UGG0_9ASTE</name>
<dbReference type="EMBL" id="JAVXUO010001279">
    <property type="protein sequence ID" value="KAK2983969.1"/>
    <property type="molecule type" value="Genomic_DNA"/>
</dbReference>
<reference evidence="3" key="1">
    <citation type="submission" date="2022-12" db="EMBL/GenBank/DDBJ databases">
        <title>Draft genome assemblies for two species of Escallonia (Escalloniales).</title>
        <authorList>
            <person name="Chanderbali A."/>
            <person name="Dervinis C."/>
            <person name="Anghel I."/>
            <person name="Soltis D."/>
            <person name="Soltis P."/>
            <person name="Zapata F."/>
        </authorList>
    </citation>
    <scope>NUCLEOTIDE SEQUENCE</scope>
    <source>
        <strain evidence="3">UCBG92.1500</strain>
        <tissue evidence="3">Leaf</tissue>
    </source>
</reference>
<dbReference type="AlphaFoldDB" id="A0AA88UGG0"/>
<dbReference type="CDD" id="cd04051">
    <property type="entry name" value="C2_SRC2_like"/>
    <property type="match status" value="1"/>
</dbReference>
<dbReference type="InterPro" id="IPR035892">
    <property type="entry name" value="C2_domain_sf"/>
</dbReference>
<sequence>MERASSSWSRTVEIKVISGEGLRVNRTTPVKKNTFVIVRTESREGQATRVDTEGGSRPVWNEKFVVDMPMHARFVTAEVQCKTSAGNKAIGTAKIPVTDFVGGYVPKNYLHFLSYRLRDDKGERNGIINLSVKVRVAESDGGKYPMAGNAGHAGNYTRPWRAAPVQQKVAGGIVTGVPVWYNNQPSKKVRGKKRDKSGRFDSVRFADTTSPDGKPGAAAVSQPENNVIEVASVEEDARETSEDAAEEVVPVKEEAARGGAGLVVARLALAEESVARAGRKVSRQLDLEFLRIDS</sequence>
<dbReference type="GO" id="GO:0006952">
    <property type="term" value="P:defense response"/>
    <property type="evidence" value="ECO:0007669"/>
    <property type="project" value="InterPro"/>
</dbReference>
<comment type="caution">
    <text evidence="3">The sequence shown here is derived from an EMBL/GenBank/DDBJ whole genome shotgun (WGS) entry which is preliminary data.</text>
</comment>
<evidence type="ECO:0000313" key="4">
    <source>
        <dbReference type="Proteomes" id="UP001187471"/>
    </source>
</evidence>
<dbReference type="InterPro" id="IPR000008">
    <property type="entry name" value="C2_dom"/>
</dbReference>
<dbReference type="Pfam" id="PF00168">
    <property type="entry name" value="C2"/>
    <property type="match status" value="1"/>
</dbReference>
<feature type="domain" description="C2" evidence="2">
    <location>
        <begin position="1"/>
        <end position="112"/>
    </location>
</feature>
<keyword evidence="4" id="KW-1185">Reference proteome</keyword>
<accession>A0AA88UGG0</accession>
<dbReference type="PANTHER" id="PTHR32246:SF17">
    <property type="entry name" value="BON1-ASSOCIATED PROTEIN 2"/>
    <property type="match status" value="1"/>
</dbReference>
<dbReference type="PROSITE" id="PS50004">
    <property type="entry name" value="C2"/>
    <property type="match status" value="1"/>
</dbReference>
<organism evidence="3 4">
    <name type="scientific">Escallonia rubra</name>
    <dbReference type="NCBI Taxonomy" id="112253"/>
    <lineage>
        <taxon>Eukaryota</taxon>
        <taxon>Viridiplantae</taxon>
        <taxon>Streptophyta</taxon>
        <taxon>Embryophyta</taxon>
        <taxon>Tracheophyta</taxon>
        <taxon>Spermatophyta</taxon>
        <taxon>Magnoliopsida</taxon>
        <taxon>eudicotyledons</taxon>
        <taxon>Gunneridae</taxon>
        <taxon>Pentapetalae</taxon>
        <taxon>asterids</taxon>
        <taxon>campanulids</taxon>
        <taxon>Escalloniales</taxon>
        <taxon>Escalloniaceae</taxon>
        <taxon>Escallonia</taxon>
    </lineage>
</organism>
<dbReference type="Proteomes" id="UP001187471">
    <property type="component" value="Unassembled WGS sequence"/>
</dbReference>
<feature type="region of interest" description="Disordered" evidence="1">
    <location>
        <begin position="184"/>
        <end position="222"/>
    </location>
</feature>
<protein>
    <recommendedName>
        <fullName evidence="2">C2 domain-containing protein</fullName>
    </recommendedName>
</protein>